<comment type="caution">
    <text evidence="1">The sequence shown here is derived from an EMBL/GenBank/DDBJ whole genome shotgun (WGS) entry which is preliminary data.</text>
</comment>
<keyword evidence="2" id="KW-1185">Reference proteome</keyword>
<dbReference type="AlphaFoldDB" id="A0A8I0NWF2"/>
<protein>
    <submittedName>
        <fullName evidence="1">Uncharacterized protein</fullName>
    </submittedName>
</protein>
<evidence type="ECO:0000313" key="1">
    <source>
        <dbReference type="EMBL" id="MBE1594838.1"/>
    </source>
</evidence>
<accession>A0A8I0NWF2</accession>
<sequence>MIRQVTYDSYDLAPVDAYRRAVDDPDREDGGICRKHHRIVSCQIPYSASRAVQQS</sequence>
<dbReference type="Proteomes" id="UP000629287">
    <property type="component" value="Unassembled WGS sequence"/>
</dbReference>
<evidence type="ECO:0000313" key="2">
    <source>
        <dbReference type="Proteomes" id="UP000629287"/>
    </source>
</evidence>
<proteinExistence type="predicted"/>
<dbReference type="EMBL" id="JADBGF010000001">
    <property type="protein sequence ID" value="MBE1594838.1"/>
    <property type="molecule type" value="Genomic_DNA"/>
</dbReference>
<organism evidence="1 2">
    <name type="scientific">Streptomyces stelliscabiei</name>
    <dbReference type="NCBI Taxonomy" id="146820"/>
    <lineage>
        <taxon>Bacteria</taxon>
        <taxon>Bacillati</taxon>
        <taxon>Actinomycetota</taxon>
        <taxon>Actinomycetes</taxon>
        <taxon>Kitasatosporales</taxon>
        <taxon>Streptomycetaceae</taxon>
        <taxon>Streptomyces</taxon>
    </lineage>
</organism>
<name>A0A8I0NWF2_9ACTN</name>
<reference evidence="1 2" key="1">
    <citation type="submission" date="2020-10" db="EMBL/GenBank/DDBJ databases">
        <title>Sequencing the genomes of 1000 actinobacteria strains.</title>
        <authorList>
            <person name="Klenk H.-P."/>
        </authorList>
    </citation>
    <scope>NUCLEOTIDE SEQUENCE [LARGE SCALE GENOMIC DNA]</scope>
    <source>
        <strain evidence="1 2">DSM 41803</strain>
    </source>
</reference>
<gene>
    <name evidence="1" type="ORF">H4687_000967</name>
</gene>